<keyword evidence="5" id="KW-0067">ATP-binding</keyword>
<evidence type="ECO:0000256" key="2">
    <source>
        <dbReference type="ARBA" id="ARBA00007448"/>
    </source>
</evidence>
<keyword evidence="5" id="KW-0547">Nucleotide-binding</keyword>
<name>A0A0D6QR43_ARACU</name>
<sequence length="551" mass="62733">MNTPCIRSLEAIARLLQDWILRWPNMVSIEFMTYLCSILGIIALLNKFMPPPIFGFLRWLWDSWQGRWDCFAFLRVPEYYGSDGSQENGLFNKVKTYVSTLAGTVDTHYANLYTAKNSNDIYVALDPGESVADSFLGAKVWWTLEVSEKDKGFLLKIHKKDKVGVLKPYLEHVQAVAEDIEHRKKELNLYTNGEKFNRDKWTSVAFKHPATFDTIAIESELKNKIKMDLEAFARGKQYYHRLGRAWKRGYLLYGPPGTGKSSMIAAMANFMHYDIYDLELTKVNNNSELRMLLMQTSNKSILVIEDIDCSLDLWKREGSDDDDKQKRKDRDDDSDQENGRVTLSGMLNCIDGLWSCCGEERIIVFTTNNKERLDPALLRPGRMDMHIYFPYCSFYTFKMLANNYLGIKEHKLFPHVEEAFQAGTSMTPADVGEILLVNKNSPSRALKALVSALQSSIAGSGNGAVGARPVENGYPRRSGHEIILRKGSRMGDFDETVPNGKLEHLPEEGQFPFSPNHSFVDLKRLHNLFKTKNKNKSTSGDVSPLIKEPIS</sequence>
<dbReference type="PANTHER" id="PTHR23070">
    <property type="entry name" value="BCS1 AAA-TYPE ATPASE"/>
    <property type="match status" value="1"/>
</dbReference>
<dbReference type="Pfam" id="PF00004">
    <property type="entry name" value="AAA"/>
    <property type="match status" value="1"/>
</dbReference>
<dbReference type="EMBL" id="GCKF01047927">
    <property type="protein sequence ID" value="JAG93117.1"/>
    <property type="molecule type" value="Transcribed_RNA"/>
</dbReference>
<dbReference type="InterPro" id="IPR003959">
    <property type="entry name" value="ATPase_AAA_core"/>
</dbReference>
<dbReference type="Gene3D" id="6.10.280.40">
    <property type="match status" value="1"/>
</dbReference>
<dbReference type="InterPro" id="IPR003960">
    <property type="entry name" value="ATPase_AAA_CS"/>
</dbReference>
<feature type="compositionally biased region" description="Basic and acidic residues" evidence="6">
    <location>
        <begin position="318"/>
        <end position="331"/>
    </location>
</feature>
<keyword evidence="7" id="KW-1133">Transmembrane helix</keyword>
<dbReference type="SUPFAM" id="SSF52540">
    <property type="entry name" value="P-loop containing nucleoside triphosphate hydrolases"/>
    <property type="match status" value="1"/>
</dbReference>
<dbReference type="InterPro" id="IPR027417">
    <property type="entry name" value="P-loop_NTPase"/>
</dbReference>
<dbReference type="GO" id="GO:0006950">
    <property type="term" value="P:response to stress"/>
    <property type="evidence" value="ECO:0007669"/>
    <property type="project" value="UniProtKB-ARBA"/>
</dbReference>
<evidence type="ECO:0000256" key="6">
    <source>
        <dbReference type="SAM" id="MobiDB-lite"/>
    </source>
</evidence>
<dbReference type="SMART" id="SM00382">
    <property type="entry name" value="AAA"/>
    <property type="match status" value="1"/>
</dbReference>
<dbReference type="PROSITE" id="PS00674">
    <property type="entry name" value="AAA"/>
    <property type="match status" value="1"/>
</dbReference>
<evidence type="ECO:0000259" key="8">
    <source>
        <dbReference type="SMART" id="SM00382"/>
    </source>
</evidence>
<dbReference type="Gene3D" id="3.40.50.300">
    <property type="entry name" value="P-loop containing nucleotide triphosphate hydrolases"/>
    <property type="match status" value="1"/>
</dbReference>
<feature type="domain" description="AAA+ ATPase" evidence="8">
    <location>
        <begin position="246"/>
        <end position="393"/>
    </location>
</feature>
<feature type="transmembrane region" description="Helical" evidence="7">
    <location>
        <begin position="31"/>
        <end position="49"/>
    </location>
</feature>
<protein>
    <recommendedName>
        <fullName evidence="8">AAA+ ATPase domain-containing protein</fullName>
    </recommendedName>
</protein>
<evidence type="ECO:0000256" key="4">
    <source>
        <dbReference type="ARBA" id="ARBA00049360"/>
    </source>
</evidence>
<dbReference type="CDD" id="cd19510">
    <property type="entry name" value="RecA-like_BCS1"/>
    <property type="match status" value="1"/>
</dbReference>
<evidence type="ECO:0000256" key="3">
    <source>
        <dbReference type="ARBA" id="ARBA00022842"/>
    </source>
</evidence>
<comment type="similarity">
    <text evidence="2">Belongs to the AAA ATPase family. BCS1 subfamily.</text>
</comment>
<dbReference type="GO" id="GO:0016887">
    <property type="term" value="F:ATP hydrolysis activity"/>
    <property type="evidence" value="ECO:0007669"/>
    <property type="project" value="InterPro"/>
</dbReference>
<accession>A0A0D6QR43</accession>
<reference evidence="9" key="1">
    <citation type="submission" date="2015-03" db="EMBL/GenBank/DDBJ databases">
        <title>A transcriptome of Araucaria cunninghamii, an australian fine timber species.</title>
        <authorList>
            <person name="Jing Yi C.J.Y."/>
            <person name="Yin San L.Y.S."/>
            <person name="Abdul Karim S.S."/>
            <person name="Wan Azmi N.N."/>
            <person name="Hercus R.R."/>
            <person name="Croft L.L."/>
        </authorList>
    </citation>
    <scope>NUCLEOTIDE SEQUENCE</scope>
    <source>
        <strain evidence="9">MI0301</strain>
        <tissue evidence="9">Leaf</tissue>
    </source>
</reference>
<keyword evidence="3" id="KW-0460">Magnesium</keyword>
<dbReference type="AlphaFoldDB" id="A0A0D6QR43"/>
<dbReference type="InterPro" id="IPR050747">
    <property type="entry name" value="Mitochondrial_chaperone_BCS1"/>
</dbReference>
<dbReference type="GO" id="GO:0005524">
    <property type="term" value="F:ATP binding"/>
    <property type="evidence" value="ECO:0007669"/>
    <property type="project" value="UniProtKB-KW"/>
</dbReference>
<evidence type="ECO:0000313" key="9">
    <source>
        <dbReference type="EMBL" id="JAG93117.1"/>
    </source>
</evidence>
<proteinExistence type="inferred from homology"/>
<evidence type="ECO:0000256" key="5">
    <source>
        <dbReference type="RuleBase" id="RU003651"/>
    </source>
</evidence>
<keyword evidence="7" id="KW-0472">Membrane</keyword>
<dbReference type="InterPro" id="IPR003593">
    <property type="entry name" value="AAA+_ATPase"/>
</dbReference>
<organism evidence="9">
    <name type="scientific">Araucaria cunninghamii</name>
    <name type="common">Hoop pine</name>
    <name type="synonym">Moreton Bay pine</name>
    <dbReference type="NCBI Taxonomy" id="56994"/>
    <lineage>
        <taxon>Eukaryota</taxon>
        <taxon>Viridiplantae</taxon>
        <taxon>Streptophyta</taxon>
        <taxon>Embryophyta</taxon>
        <taxon>Tracheophyta</taxon>
        <taxon>Spermatophyta</taxon>
        <taxon>Pinopsida</taxon>
        <taxon>Pinidae</taxon>
        <taxon>Conifers II</taxon>
        <taxon>Araucariales</taxon>
        <taxon>Araucariaceae</taxon>
        <taxon>Araucaria</taxon>
    </lineage>
</organism>
<dbReference type="InterPro" id="IPR058017">
    <property type="entry name" value="At3g28540-like_C"/>
</dbReference>
<keyword evidence="7" id="KW-0812">Transmembrane</keyword>
<comment type="catalytic activity">
    <reaction evidence="4">
        <text>ATP + H2O = ADP + phosphate + H(+)</text>
        <dbReference type="Rhea" id="RHEA:13065"/>
        <dbReference type="ChEBI" id="CHEBI:15377"/>
        <dbReference type="ChEBI" id="CHEBI:15378"/>
        <dbReference type="ChEBI" id="CHEBI:30616"/>
        <dbReference type="ChEBI" id="CHEBI:43474"/>
        <dbReference type="ChEBI" id="CHEBI:456216"/>
    </reaction>
</comment>
<dbReference type="Pfam" id="PF14363">
    <property type="entry name" value="AAA_assoc"/>
    <property type="match status" value="1"/>
</dbReference>
<evidence type="ECO:0000256" key="7">
    <source>
        <dbReference type="SAM" id="Phobius"/>
    </source>
</evidence>
<dbReference type="InterPro" id="IPR025753">
    <property type="entry name" value="AAA_N_dom"/>
</dbReference>
<comment type="cofactor">
    <cofactor evidence="1">
        <name>Mg(2+)</name>
        <dbReference type="ChEBI" id="CHEBI:18420"/>
    </cofactor>
</comment>
<feature type="region of interest" description="Disordered" evidence="6">
    <location>
        <begin position="318"/>
        <end position="339"/>
    </location>
</feature>
<dbReference type="Pfam" id="PF25568">
    <property type="entry name" value="AAA_lid_At3g28540"/>
    <property type="match status" value="1"/>
</dbReference>
<evidence type="ECO:0000256" key="1">
    <source>
        <dbReference type="ARBA" id="ARBA00001946"/>
    </source>
</evidence>